<accession>A0A0F9HYF5</accession>
<evidence type="ECO:0000313" key="1">
    <source>
        <dbReference type="EMBL" id="KKM08117.1"/>
    </source>
</evidence>
<dbReference type="AlphaFoldDB" id="A0A0F9HYF5"/>
<organism evidence="1">
    <name type="scientific">marine sediment metagenome</name>
    <dbReference type="NCBI Taxonomy" id="412755"/>
    <lineage>
        <taxon>unclassified sequences</taxon>
        <taxon>metagenomes</taxon>
        <taxon>ecological metagenomes</taxon>
    </lineage>
</organism>
<comment type="caution">
    <text evidence="1">The sequence shown here is derived from an EMBL/GenBank/DDBJ whole genome shotgun (WGS) entry which is preliminary data.</text>
</comment>
<gene>
    <name evidence="1" type="ORF">LCGC14_1727100</name>
</gene>
<proteinExistence type="predicted"/>
<sequence>MAEAGEIDYTNTMAHSDPTPDLKYIVMSPPVLLAALTEVADNQRSPEEVMLYLLDNAETHKFEVRPHVEDPG</sequence>
<dbReference type="EMBL" id="LAZR01015622">
    <property type="protein sequence ID" value="KKM08117.1"/>
    <property type="molecule type" value="Genomic_DNA"/>
</dbReference>
<name>A0A0F9HYF5_9ZZZZ</name>
<reference evidence="1" key="1">
    <citation type="journal article" date="2015" name="Nature">
        <title>Complex archaea that bridge the gap between prokaryotes and eukaryotes.</title>
        <authorList>
            <person name="Spang A."/>
            <person name="Saw J.H."/>
            <person name="Jorgensen S.L."/>
            <person name="Zaremba-Niedzwiedzka K."/>
            <person name="Martijn J."/>
            <person name="Lind A.E."/>
            <person name="van Eijk R."/>
            <person name="Schleper C."/>
            <person name="Guy L."/>
            <person name="Ettema T.J."/>
        </authorList>
    </citation>
    <scope>NUCLEOTIDE SEQUENCE</scope>
</reference>
<protein>
    <submittedName>
        <fullName evidence="1">Uncharacterized protein</fullName>
    </submittedName>
</protein>